<dbReference type="InterPro" id="IPR018752">
    <property type="entry name" value="DabA"/>
</dbReference>
<feature type="binding site" evidence="6">
    <location>
        <position position="513"/>
    </location>
    <ligand>
        <name>Zn(2+)</name>
        <dbReference type="ChEBI" id="CHEBI:29105"/>
    </ligand>
</feature>
<comment type="subcellular location">
    <subcellularLocation>
        <location evidence="6">Cell membrane</location>
        <topology evidence="6">Peripheral membrane protein</topology>
    </subcellularLocation>
</comment>
<keyword evidence="4 6" id="KW-0862">Zinc</keyword>
<organism evidence="7 8">
    <name type="scientific">Sphingomonas arvum</name>
    <dbReference type="NCBI Taxonomy" id="2992113"/>
    <lineage>
        <taxon>Bacteria</taxon>
        <taxon>Pseudomonadati</taxon>
        <taxon>Pseudomonadota</taxon>
        <taxon>Alphaproteobacteria</taxon>
        <taxon>Sphingomonadales</taxon>
        <taxon>Sphingomonadaceae</taxon>
        <taxon>Sphingomonas</taxon>
    </lineage>
</organism>
<evidence type="ECO:0000256" key="4">
    <source>
        <dbReference type="ARBA" id="ARBA00022833"/>
    </source>
</evidence>
<evidence type="ECO:0000256" key="1">
    <source>
        <dbReference type="ARBA" id="ARBA00022448"/>
    </source>
</evidence>
<feature type="binding site" evidence="6">
    <location>
        <position position="359"/>
    </location>
    <ligand>
        <name>Zn(2+)</name>
        <dbReference type="ChEBI" id="CHEBI:29105"/>
    </ligand>
</feature>
<keyword evidence="5 6" id="KW-0472">Membrane</keyword>
<dbReference type="HAMAP" id="MF_01871">
    <property type="entry name" value="DabA"/>
    <property type="match status" value="1"/>
</dbReference>
<comment type="subunit">
    <text evidence="6">Forms a complex with DabB.</text>
</comment>
<evidence type="ECO:0000256" key="3">
    <source>
        <dbReference type="ARBA" id="ARBA00022723"/>
    </source>
</evidence>
<protein>
    <recommendedName>
        <fullName evidence="6">Probable inorganic carbon transporter subunit DabA</fullName>
    </recommendedName>
</protein>
<comment type="similarity">
    <text evidence="6">Belongs to the inorganic carbon transporter (TC 9.A.2) DabA family.</text>
</comment>
<gene>
    <name evidence="6" type="primary">dabA</name>
    <name evidence="7" type="ORF">OMW55_02820</name>
</gene>
<sequence>MNKPAPASAFTTRPTLDETARLVAEAGAIVPPLWPLESAIAVNPLAGFEGRPFTEAVVEAADVLDARTTLPPASWRTLMAGGAFSEAALKEAAVEFLGGFERALQPIGPDVSRLDLLMARLRQSSSSELTSDKRYAAADALVAKWCGAFFAEKAANLMPNRGAGLFGAILPLLARDPDFTELASKAQQPPFRPTSLSFDPLEATQQNLASLALSSAKQSELMKRLVARLPGWAGHIRWRNEHAPVDLVRNAPAGMADLLALWTTVVRTDPRLAELPNRAAARGIAPDLRAFGFAPEKQPLTIQARRSLNDIASLDETQLGLIFMRAAERHYRDRLVKQLHVQAAATSRSEPAEALLAFCIDVRSEPIRRAIEAAGDYETIGYAGFFGLPIAVQPDDGGPLRKQLPVLLQPAHELREVIPASAKRPIRKGWSGLLGTLKDGLATTFTTAEASGIPAALSMLLRTFAPARHRQGDEPTEIDLDVPVVAQVEYAKGLFTLTGLKEVTSRLFVLVGHAGRAVNNPYLSALHCGACGGHPGGQNARLLATILNRPAVREGLAAEGFRIAVDTLFVAAEHDTTCDDVLLLDRERLPATHQQDVAKLLRSLEAAGAKCRDIRSKKLGCAPGDLAVGAAHWGEVRPEWGLAGNAAFVVGPRSLTKNLDLDGRAFLHSYDWRTDPDGTSLTTILTAPMVVAQWINCQYLFATVDNDRFGAGDKIVHNVLGGIGVVQGNGGDLRVGLPRQSLFHDAGLPFHVPQRLLTIVHAPIDRIETVIDRNPVLQRLFDNEWVLLVSVDPVSGKSERYVPLCTVD</sequence>
<accession>A0ABT3JCD9</accession>
<dbReference type="Pfam" id="PF10070">
    <property type="entry name" value="DabA"/>
    <property type="match status" value="1"/>
</dbReference>
<evidence type="ECO:0000256" key="6">
    <source>
        <dbReference type="HAMAP-Rule" id="MF_01871"/>
    </source>
</evidence>
<evidence type="ECO:0000256" key="2">
    <source>
        <dbReference type="ARBA" id="ARBA00022475"/>
    </source>
</evidence>
<keyword evidence="2 6" id="KW-1003">Cell membrane</keyword>
<feature type="binding site" evidence="6">
    <location>
        <position position="528"/>
    </location>
    <ligand>
        <name>Zn(2+)</name>
        <dbReference type="ChEBI" id="CHEBI:29105"/>
    </ligand>
</feature>
<keyword evidence="1 6" id="KW-0813">Transport</keyword>
<dbReference type="PANTHER" id="PTHR38344:SF1">
    <property type="entry name" value="INORGANIC CARBON TRANSPORTER SUBUNIT DABA-RELATED"/>
    <property type="match status" value="1"/>
</dbReference>
<comment type="function">
    <text evidence="6">Part of an energy-coupled inorganic carbon pump.</text>
</comment>
<dbReference type="RefSeq" id="WP_264880659.1">
    <property type="nucleotide sequence ID" value="NZ_JAPDOB010000001.1"/>
</dbReference>
<comment type="cofactor">
    <cofactor evidence="6">
        <name>Zn(2+)</name>
        <dbReference type="ChEBI" id="CHEBI:29105"/>
    </cofactor>
</comment>
<dbReference type="PANTHER" id="PTHR38344">
    <property type="entry name" value="UPF0753 PROTEIN AQ_863"/>
    <property type="match status" value="1"/>
</dbReference>
<feature type="binding site" evidence="6">
    <location>
        <position position="361"/>
    </location>
    <ligand>
        <name>Zn(2+)</name>
        <dbReference type="ChEBI" id="CHEBI:29105"/>
    </ligand>
</feature>
<keyword evidence="3 6" id="KW-0479">Metal-binding</keyword>
<keyword evidence="8" id="KW-1185">Reference proteome</keyword>
<name>A0ABT3JCD9_9SPHN</name>
<evidence type="ECO:0000256" key="5">
    <source>
        <dbReference type="ARBA" id="ARBA00023136"/>
    </source>
</evidence>
<evidence type="ECO:0000313" key="8">
    <source>
        <dbReference type="Proteomes" id="UP001526246"/>
    </source>
</evidence>
<dbReference type="EMBL" id="JAPDOB010000001">
    <property type="protein sequence ID" value="MCW3796740.1"/>
    <property type="molecule type" value="Genomic_DNA"/>
</dbReference>
<reference evidence="7 8" key="1">
    <citation type="submission" date="2022-10" db="EMBL/GenBank/DDBJ databases">
        <title>Sphingomonas sp.</title>
        <authorList>
            <person name="Jin C."/>
        </authorList>
    </citation>
    <scope>NUCLEOTIDE SEQUENCE [LARGE SCALE GENOMIC DNA]</scope>
    <source>
        <strain evidence="7 8">BN140010</strain>
    </source>
</reference>
<dbReference type="Proteomes" id="UP001526246">
    <property type="component" value="Unassembled WGS sequence"/>
</dbReference>
<comment type="caution">
    <text evidence="7">The sequence shown here is derived from an EMBL/GenBank/DDBJ whole genome shotgun (WGS) entry which is preliminary data.</text>
</comment>
<proteinExistence type="inferred from homology"/>
<evidence type="ECO:0000313" key="7">
    <source>
        <dbReference type="EMBL" id="MCW3796740.1"/>
    </source>
</evidence>